<organism evidence="1 2">
    <name type="scientific">Periplaneta americana</name>
    <name type="common">American cockroach</name>
    <name type="synonym">Blatta americana</name>
    <dbReference type="NCBI Taxonomy" id="6978"/>
    <lineage>
        <taxon>Eukaryota</taxon>
        <taxon>Metazoa</taxon>
        <taxon>Ecdysozoa</taxon>
        <taxon>Arthropoda</taxon>
        <taxon>Hexapoda</taxon>
        <taxon>Insecta</taxon>
        <taxon>Pterygota</taxon>
        <taxon>Neoptera</taxon>
        <taxon>Polyneoptera</taxon>
        <taxon>Dictyoptera</taxon>
        <taxon>Blattodea</taxon>
        <taxon>Blattoidea</taxon>
        <taxon>Blattidae</taxon>
        <taxon>Blattinae</taxon>
        <taxon>Periplaneta</taxon>
    </lineage>
</organism>
<evidence type="ECO:0000313" key="1">
    <source>
        <dbReference type="EMBL" id="KAJ4429234.1"/>
    </source>
</evidence>
<comment type="caution">
    <text evidence="1">The sequence shown here is derived from an EMBL/GenBank/DDBJ whole genome shotgun (WGS) entry which is preliminary data.</text>
</comment>
<dbReference type="Proteomes" id="UP001148838">
    <property type="component" value="Unassembled WGS sequence"/>
</dbReference>
<dbReference type="EMBL" id="JAJSOF020000036">
    <property type="protein sequence ID" value="KAJ4429234.1"/>
    <property type="molecule type" value="Genomic_DNA"/>
</dbReference>
<accession>A0ABQ8S5C6</accession>
<sequence length="86" mass="10524">MWREIKTSINKAADKILGRQDKPKRNDWFDEECLLILEEKNKAYKKMIGRYTRQNELEYKRKEANHMFRNKKRALLHEKLSNTRSV</sequence>
<gene>
    <name evidence="1" type="ORF">ANN_26237</name>
</gene>
<keyword evidence="2" id="KW-1185">Reference proteome</keyword>
<reference evidence="1 2" key="1">
    <citation type="journal article" date="2022" name="Allergy">
        <title>Genome assembly and annotation of Periplaneta americana reveal a comprehensive cockroach allergen profile.</title>
        <authorList>
            <person name="Wang L."/>
            <person name="Xiong Q."/>
            <person name="Saelim N."/>
            <person name="Wang L."/>
            <person name="Nong W."/>
            <person name="Wan A.T."/>
            <person name="Shi M."/>
            <person name="Liu X."/>
            <person name="Cao Q."/>
            <person name="Hui J.H.L."/>
            <person name="Sookrung N."/>
            <person name="Leung T.F."/>
            <person name="Tungtrongchitr A."/>
            <person name="Tsui S.K.W."/>
        </authorList>
    </citation>
    <scope>NUCLEOTIDE SEQUENCE [LARGE SCALE GENOMIC DNA]</scope>
    <source>
        <strain evidence="1">PWHHKU_190912</strain>
    </source>
</reference>
<protein>
    <submittedName>
        <fullName evidence="1">Uncharacterized protein</fullName>
    </submittedName>
</protein>
<proteinExistence type="predicted"/>
<evidence type="ECO:0000313" key="2">
    <source>
        <dbReference type="Proteomes" id="UP001148838"/>
    </source>
</evidence>
<name>A0ABQ8S5C6_PERAM</name>